<evidence type="ECO:0000313" key="1">
    <source>
        <dbReference type="EMBL" id="KAF4718296.1"/>
    </source>
</evidence>
<protein>
    <submittedName>
        <fullName evidence="1">Uncharacterized protein</fullName>
    </submittedName>
</protein>
<dbReference type="AlphaFoldDB" id="A0A7J6RE46"/>
<accession>A0A7J6RE46</accession>
<dbReference type="EMBL" id="JABANM010023195">
    <property type="protein sequence ID" value="KAF4718296.1"/>
    <property type="molecule type" value="Genomic_DNA"/>
</dbReference>
<evidence type="ECO:0000313" key="2">
    <source>
        <dbReference type="Proteomes" id="UP000574390"/>
    </source>
</evidence>
<comment type="caution">
    <text evidence="1">The sequence shown here is derived from an EMBL/GenBank/DDBJ whole genome shotgun (WGS) entry which is preliminary data.</text>
</comment>
<gene>
    <name evidence="1" type="ORF">FOZ62_022761</name>
</gene>
<reference evidence="1 2" key="1">
    <citation type="submission" date="2020-04" db="EMBL/GenBank/DDBJ databases">
        <title>Perkinsus olseni comparative genomics.</title>
        <authorList>
            <person name="Bogema D.R."/>
        </authorList>
    </citation>
    <scope>NUCLEOTIDE SEQUENCE [LARGE SCALE GENOMIC DNA]</scope>
    <source>
        <strain evidence="1">ATCC PRA-205</strain>
    </source>
</reference>
<name>A0A7J6RE46_PEROL</name>
<sequence length="183" mass="20017">MAMWVPVDPQPGMAVVPREQQPLLPILWPAPAALQLEDVLDVISAVCQVDTSAQVRRPISREHRSRGGPRHQRVVELLAKNAFDSLTPPSIGLVLVILAGRGLGHFGPRSGDMEYLTSAPFAVPREDVLPGDWGEFWQGFDDGHGCNGFLNDAFVVFEHPLVAGVLPSFDEDCSARLLFLSEQ</sequence>
<proteinExistence type="predicted"/>
<dbReference type="Proteomes" id="UP000574390">
    <property type="component" value="Unassembled WGS sequence"/>
</dbReference>
<organism evidence="1 2">
    <name type="scientific">Perkinsus olseni</name>
    <name type="common">Perkinsus atlanticus</name>
    <dbReference type="NCBI Taxonomy" id="32597"/>
    <lineage>
        <taxon>Eukaryota</taxon>
        <taxon>Sar</taxon>
        <taxon>Alveolata</taxon>
        <taxon>Perkinsozoa</taxon>
        <taxon>Perkinsea</taxon>
        <taxon>Perkinsida</taxon>
        <taxon>Perkinsidae</taxon>
        <taxon>Perkinsus</taxon>
    </lineage>
</organism>